<keyword evidence="1" id="KW-1133">Transmembrane helix</keyword>
<dbReference type="InterPro" id="IPR000014">
    <property type="entry name" value="PAS"/>
</dbReference>
<evidence type="ECO:0000259" key="3">
    <source>
        <dbReference type="PROSITE" id="PS50883"/>
    </source>
</evidence>
<evidence type="ECO:0000256" key="1">
    <source>
        <dbReference type="SAM" id="Phobius"/>
    </source>
</evidence>
<dbReference type="GO" id="GO:0006355">
    <property type="term" value="P:regulation of DNA-templated transcription"/>
    <property type="evidence" value="ECO:0007669"/>
    <property type="project" value="InterPro"/>
</dbReference>
<dbReference type="Pfam" id="PF00990">
    <property type="entry name" value="GGDEF"/>
    <property type="match status" value="1"/>
</dbReference>
<dbReference type="Gene3D" id="3.20.20.450">
    <property type="entry name" value="EAL domain"/>
    <property type="match status" value="1"/>
</dbReference>
<evidence type="ECO:0000259" key="4">
    <source>
        <dbReference type="PROSITE" id="PS50887"/>
    </source>
</evidence>
<feature type="domain" description="EAL" evidence="3">
    <location>
        <begin position="615"/>
        <end position="869"/>
    </location>
</feature>
<dbReference type="InterPro" id="IPR013767">
    <property type="entry name" value="PAS_fold"/>
</dbReference>
<dbReference type="InterPro" id="IPR035919">
    <property type="entry name" value="EAL_sf"/>
</dbReference>
<dbReference type="CDD" id="cd01948">
    <property type="entry name" value="EAL"/>
    <property type="match status" value="1"/>
</dbReference>
<comment type="caution">
    <text evidence="5">The sequence shown here is derived from an EMBL/GenBank/DDBJ whole genome shotgun (WGS) entry which is preliminary data.</text>
</comment>
<evidence type="ECO:0000313" key="6">
    <source>
        <dbReference type="Proteomes" id="UP000315439"/>
    </source>
</evidence>
<proteinExistence type="predicted"/>
<dbReference type="SMART" id="SM00267">
    <property type="entry name" value="GGDEF"/>
    <property type="match status" value="1"/>
</dbReference>
<dbReference type="InterPro" id="IPR000160">
    <property type="entry name" value="GGDEF_dom"/>
</dbReference>
<dbReference type="SMART" id="SM00052">
    <property type="entry name" value="EAL"/>
    <property type="match status" value="1"/>
</dbReference>
<keyword evidence="1" id="KW-0812">Transmembrane</keyword>
<accession>A0A545U0E3</accession>
<dbReference type="InterPro" id="IPR001633">
    <property type="entry name" value="EAL_dom"/>
</dbReference>
<dbReference type="PANTHER" id="PTHR44757">
    <property type="entry name" value="DIGUANYLATE CYCLASE DGCP"/>
    <property type="match status" value="1"/>
</dbReference>
<keyword evidence="1" id="KW-0472">Membrane</keyword>
<organism evidence="5 6">
    <name type="scientific">Aliikangiella coralliicola</name>
    <dbReference type="NCBI Taxonomy" id="2592383"/>
    <lineage>
        <taxon>Bacteria</taxon>
        <taxon>Pseudomonadati</taxon>
        <taxon>Pseudomonadota</taxon>
        <taxon>Gammaproteobacteria</taxon>
        <taxon>Oceanospirillales</taxon>
        <taxon>Pleioneaceae</taxon>
        <taxon>Aliikangiella</taxon>
    </lineage>
</organism>
<dbReference type="PANTHER" id="PTHR44757:SF4">
    <property type="entry name" value="DIGUANYLATE CYCLASE DGCE-RELATED"/>
    <property type="match status" value="1"/>
</dbReference>
<dbReference type="PROSITE" id="PS50887">
    <property type="entry name" value="GGDEF"/>
    <property type="match status" value="1"/>
</dbReference>
<dbReference type="InterPro" id="IPR043128">
    <property type="entry name" value="Rev_trsase/Diguanyl_cyclase"/>
</dbReference>
<dbReference type="InterPro" id="IPR052155">
    <property type="entry name" value="Biofilm_reg_signaling"/>
</dbReference>
<dbReference type="Pfam" id="PF00563">
    <property type="entry name" value="EAL"/>
    <property type="match status" value="1"/>
</dbReference>
<dbReference type="NCBIfam" id="TIGR00229">
    <property type="entry name" value="sensory_box"/>
    <property type="match status" value="1"/>
</dbReference>
<dbReference type="Proteomes" id="UP000315439">
    <property type="component" value="Unassembled WGS sequence"/>
</dbReference>
<feature type="domain" description="GGDEF" evidence="4">
    <location>
        <begin position="471"/>
        <end position="604"/>
    </location>
</feature>
<dbReference type="InterPro" id="IPR035965">
    <property type="entry name" value="PAS-like_dom_sf"/>
</dbReference>
<dbReference type="CDD" id="cd00130">
    <property type="entry name" value="PAS"/>
    <property type="match status" value="1"/>
</dbReference>
<name>A0A545U0E3_9GAMM</name>
<reference evidence="5 6" key="1">
    <citation type="submission" date="2019-07" db="EMBL/GenBank/DDBJ databases">
        <title>Draft genome for Aliikangiella sp. M105.</title>
        <authorList>
            <person name="Wang G."/>
        </authorList>
    </citation>
    <scope>NUCLEOTIDE SEQUENCE [LARGE SCALE GENOMIC DNA]</scope>
    <source>
        <strain evidence="5 6">M105</strain>
    </source>
</reference>
<dbReference type="SUPFAM" id="SSF141868">
    <property type="entry name" value="EAL domain-like"/>
    <property type="match status" value="1"/>
</dbReference>
<dbReference type="SUPFAM" id="SSF55073">
    <property type="entry name" value="Nucleotide cyclase"/>
    <property type="match status" value="1"/>
</dbReference>
<dbReference type="RefSeq" id="WP_142934607.1">
    <property type="nucleotide sequence ID" value="NZ_ML660171.1"/>
</dbReference>
<dbReference type="SUPFAM" id="SSF55785">
    <property type="entry name" value="PYP-like sensor domain (PAS domain)"/>
    <property type="match status" value="1"/>
</dbReference>
<dbReference type="PROSITE" id="PS50883">
    <property type="entry name" value="EAL"/>
    <property type="match status" value="1"/>
</dbReference>
<dbReference type="OrthoDB" id="9787514at2"/>
<sequence>MPTDFLLSQKENQIKALRRLFALAVFCFAILLLLQAVFISRVQYDYQQDMMASVSQSILKELSQKLNTQRLKMALIHSNNKVNFDNAYNDNNNIDEKTYLTLLAEIRKDFPSSRLFTLISPTGKNLLQHITGNFLDDCQEEVMETVNSGRQQRLFLHRSKTSVHYDLIQPRNEKQPSDGYLFVAFNIGFITELLNKYQLPYQQLFLLRDDKQGFIEVSTEPESELTQSRHLSPNALAEFEHAQKIPDTRWNIAIRLDPETKSGLLKTALMQSFTTWSVVTILLYLALNLIKRNLESKYQAEIQLSHSRKQAETIINSVNEAVFSIDCHGKITFANSRAATLINKNKSEIIGSVFSDACQLFNLSNDESLQFPQILDAFKNNRITEYANLTLRLESGSDIQVAVRISSIYDQQNQLDGYTITLEDLSTAIELSKRLVFHESRDSLTGLINRRQLEKILSQLLLSTKSNHTAEQSAIILIDLDKFQLLNSSHGFEAGDEFLKRIAILLRQSVDPHHNLGRLSADEFAIILQKTNTEEIKAVCDTIKKLIRDFKFIWKNETLTASICLGVVIIDENFSDINEILSAADHACRLAKTKGTNITQYYQTDDPEVKKHAEEITQFVDLKKAINTGRFILYRQKITPTNSSKNGPQKYEILIRMVDNTGKTVAPVHFIPAAEKYGSMAKIDQWVIRNTFAHLAELNSDDQAHYNINISSKTLSDKKIISFVNRLFSEYGISPDRINFEVTETSAISYLDNALDFMHAMKSKGCSFSLDDFGTGLASFDYLKKLPIDYLKIDGIFVKDIESNPNDYAFIEAIHKISNQMGIKTVAEFVENETILNQLTNIGIDYAQGYHIHKPELWLPLKSETMDNVSQTS</sequence>
<dbReference type="Gene3D" id="3.30.450.20">
    <property type="entry name" value="PAS domain"/>
    <property type="match status" value="1"/>
</dbReference>
<feature type="transmembrane region" description="Helical" evidence="1">
    <location>
        <begin position="20"/>
        <end position="39"/>
    </location>
</feature>
<feature type="domain" description="PAS" evidence="2">
    <location>
        <begin position="307"/>
        <end position="351"/>
    </location>
</feature>
<dbReference type="Pfam" id="PF00989">
    <property type="entry name" value="PAS"/>
    <property type="match status" value="1"/>
</dbReference>
<dbReference type="CDD" id="cd01949">
    <property type="entry name" value="GGDEF"/>
    <property type="match status" value="1"/>
</dbReference>
<dbReference type="Gene3D" id="3.30.70.270">
    <property type="match status" value="1"/>
</dbReference>
<dbReference type="PROSITE" id="PS50112">
    <property type="entry name" value="PAS"/>
    <property type="match status" value="1"/>
</dbReference>
<dbReference type="EMBL" id="VIKS01000015">
    <property type="protein sequence ID" value="TQV82893.1"/>
    <property type="molecule type" value="Genomic_DNA"/>
</dbReference>
<dbReference type="AlphaFoldDB" id="A0A545U0E3"/>
<evidence type="ECO:0000259" key="2">
    <source>
        <dbReference type="PROSITE" id="PS50112"/>
    </source>
</evidence>
<dbReference type="InterPro" id="IPR029787">
    <property type="entry name" value="Nucleotide_cyclase"/>
</dbReference>
<dbReference type="NCBIfam" id="TIGR00254">
    <property type="entry name" value="GGDEF"/>
    <property type="match status" value="1"/>
</dbReference>
<keyword evidence="6" id="KW-1185">Reference proteome</keyword>
<evidence type="ECO:0000313" key="5">
    <source>
        <dbReference type="EMBL" id="TQV82893.1"/>
    </source>
</evidence>
<protein>
    <submittedName>
        <fullName evidence="5">EAL domain-containing protein</fullName>
    </submittedName>
</protein>
<gene>
    <name evidence="5" type="ORF">FLL46_24290</name>
</gene>